<proteinExistence type="predicted"/>
<feature type="compositionally biased region" description="Polar residues" evidence="1">
    <location>
        <begin position="98"/>
        <end position="108"/>
    </location>
</feature>
<keyword evidence="3" id="KW-1185">Reference proteome</keyword>
<reference evidence="3" key="1">
    <citation type="submission" date="2024-07" db="EMBL/GenBank/DDBJ databases">
        <title>Two chromosome-level genome assemblies of Korean endemic species Abeliophyllum distichum and Forsythia ovata (Oleaceae).</title>
        <authorList>
            <person name="Jang H."/>
        </authorList>
    </citation>
    <scope>NUCLEOTIDE SEQUENCE [LARGE SCALE GENOMIC DNA]</scope>
</reference>
<sequence length="118" mass="12989">MPRLEKKKNEKKDPRPLPNGNQTVDKKEDSPHQQQRRTLPLAKQKSPSPTPNGPEHLSYSYKPLTIPYCRVGVQFLASLSRRAPPTLATPAISPLSLLTNPSAISSRPRTGCGPPFSP</sequence>
<accession>A0ABD1TA88</accession>
<gene>
    <name evidence="2" type="ORF">Fot_33251</name>
</gene>
<name>A0ABD1TA88_9LAMI</name>
<evidence type="ECO:0000313" key="2">
    <source>
        <dbReference type="EMBL" id="KAL2509604.1"/>
    </source>
</evidence>
<evidence type="ECO:0000256" key="1">
    <source>
        <dbReference type="SAM" id="MobiDB-lite"/>
    </source>
</evidence>
<feature type="region of interest" description="Disordered" evidence="1">
    <location>
        <begin position="1"/>
        <end position="59"/>
    </location>
</feature>
<protein>
    <submittedName>
        <fullName evidence="2">Uncharacterized protein</fullName>
    </submittedName>
</protein>
<evidence type="ECO:0000313" key="3">
    <source>
        <dbReference type="Proteomes" id="UP001604277"/>
    </source>
</evidence>
<feature type="region of interest" description="Disordered" evidence="1">
    <location>
        <begin position="98"/>
        <end position="118"/>
    </location>
</feature>
<organism evidence="2 3">
    <name type="scientific">Forsythia ovata</name>
    <dbReference type="NCBI Taxonomy" id="205694"/>
    <lineage>
        <taxon>Eukaryota</taxon>
        <taxon>Viridiplantae</taxon>
        <taxon>Streptophyta</taxon>
        <taxon>Embryophyta</taxon>
        <taxon>Tracheophyta</taxon>
        <taxon>Spermatophyta</taxon>
        <taxon>Magnoliopsida</taxon>
        <taxon>eudicotyledons</taxon>
        <taxon>Gunneridae</taxon>
        <taxon>Pentapetalae</taxon>
        <taxon>asterids</taxon>
        <taxon>lamiids</taxon>
        <taxon>Lamiales</taxon>
        <taxon>Oleaceae</taxon>
        <taxon>Forsythieae</taxon>
        <taxon>Forsythia</taxon>
    </lineage>
</organism>
<dbReference type="Proteomes" id="UP001604277">
    <property type="component" value="Unassembled WGS sequence"/>
</dbReference>
<dbReference type="AlphaFoldDB" id="A0ABD1TA88"/>
<dbReference type="EMBL" id="JBFOLJ010000009">
    <property type="protein sequence ID" value="KAL2509604.1"/>
    <property type="molecule type" value="Genomic_DNA"/>
</dbReference>
<comment type="caution">
    <text evidence="2">The sequence shown here is derived from an EMBL/GenBank/DDBJ whole genome shotgun (WGS) entry which is preliminary data.</text>
</comment>